<organism evidence="2 3">
    <name type="scientific">Deinococcus aetherius</name>
    <dbReference type="NCBI Taxonomy" id="200252"/>
    <lineage>
        <taxon>Bacteria</taxon>
        <taxon>Thermotogati</taxon>
        <taxon>Deinococcota</taxon>
        <taxon>Deinococci</taxon>
        <taxon>Deinococcales</taxon>
        <taxon>Deinococcaceae</taxon>
        <taxon>Deinococcus</taxon>
    </lineage>
</organism>
<dbReference type="RefSeq" id="WP_264775749.1">
    <property type="nucleotide sequence ID" value="NZ_AP026560.1"/>
</dbReference>
<keyword evidence="3" id="KW-1185">Reference proteome</keyword>
<reference evidence="2" key="1">
    <citation type="submission" date="2022-07" db="EMBL/GenBank/DDBJ databases">
        <title>Complete Genome Sequence of the Radioresistant Bacterium Deinococcus aetherius ST0316, Isolated from the Air Dust collected in Lower Stratosphere above Japan.</title>
        <authorList>
            <person name="Satoh K."/>
            <person name="Hagiwara K."/>
            <person name="Katsumata K."/>
            <person name="Kubo A."/>
            <person name="Yokobori S."/>
            <person name="Yamagishi A."/>
            <person name="Oono Y."/>
            <person name="Narumi I."/>
        </authorList>
    </citation>
    <scope>NUCLEOTIDE SEQUENCE</scope>
    <source>
        <strain evidence="2">ST0316</strain>
    </source>
</reference>
<dbReference type="InterPro" id="IPR016181">
    <property type="entry name" value="Acyl_CoA_acyltransferase"/>
</dbReference>
<dbReference type="Pfam" id="PF00583">
    <property type="entry name" value="Acetyltransf_1"/>
    <property type="match status" value="1"/>
</dbReference>
<dbReference type="CDD" id="cd04301">
    <property type="entry name" value="NAT_SF"/>
    <property type="match status" value="1"/>
</dbReference>
<sequence>MPDALTVCPATGDELRAAIPDLARLRQEVFRAFPYLYEGSAEYEERYLRTYLGAPGALVVLARDGERVVGASTAVPLTQETEEVRAPFQPPEFDPGDVLYLGESVLLPEYRGRGVGHRFFDEREAHARRLGLGITAFCAVRRPADHPAQPQGYRPLNAFWQARGYTERPDLETTMTWQDVGEAGETAKPMRFWVRRLS</sequence>
<gene>
    <name evidence="2" type="ORF">DAETH_30500</name>
</gene>
<proteinExistence type="predicted"/>
<dbReference type="Proteomes" id="UP001064971">
    <property type="component" value="Chromosome"/>
</dbReference>
<evidence type="ECO:0000313" key="2">
    <source>
        <dbReference type="EMBL" id="BDP43081.1"/>
    </source>
</evidence>
<dbReference type="PROSITE" id="PS51186">
    <property type="entry name" value="GNAT"/>
    <property type="match status" value="1"/>
</dbReference>
<evidence type="ECO:0000259" key="1">
    <source>
        <dbReference type="PROSITE" id="PS51186"/>
    </source>
</evidence>
<dbReference type="EMBL" id="AP026560">
    <property type="protein sequence ID" value="BDP43081.1"/>
    <property type="molecule type" value="Genomic_DNA"/>
</dbReference>
<dbReference type="Gene3D" id="3.40.630.30">
    <property type="match status" value="1"/>
</dbReference>
<dbReference type="InterPro" id="IPR000182">
    <property type="entry name" value="GNAT_dom"/>
</dbReference>
<protein>
    <submittedName>
        <fullName evidence="2">GNAT family acetyltransferase</fullName>
    </submittedName>
</protein>
<accession>A0ABM8AH05</accession>
<name>A0ABM8AH05_9DEIO</name>
<feature type="domain" description="N-acetyltransferase" evidence="1">
    <location>
        <begin position="13"/>
        <end position="195"/>
    </location>
</feature>
<evidence type="ECO:0000313" key="3">
    <source>
        <dbReference type="Proteomes" id="UP001064971"/>
    </source>
</evidence>
<dbReference type="SUPFAM" id="SSF55729">
    <property type="entry name" value="Acyl-CoA N-acyltransferases (Nat)"/>
    <property type="match status" value="1"/>
</dbReference>